<accession>A0A9P4LFB7</accession>
<keyword evidence="2" id="KW-1185">Reference proteome</keyword>
<name>A0A9P4LFB7_9PLEO</name>
<comment type="caution">
    <text evidence="1">The sequence shown here is derived from an EMBL/GenBank/DDBJ whole genome shotgun (WGS) entry which is preliminary data.</text>
</comment>
<dbReference type="EMBL" id="ML978687">
    <property type="protein sequence ID" value="KAF2022442.1"/>
    <property type="molecule type" value="Genomic_DNA"/>
</dbReference>
<evidence type="ECO:0000313" key="2">
    <source>
        <dbReference type="Proteomes" id="UP000799777"/>
    </source>
</evidence>
<gene>
    <name evidence="1" type="ORF">EK21DRAFT_119794</name>
</gene>
<proteinExistence type="predicted"/>
<dbReference type="AlphaFoldDB" id="A0A9P4LFB7"/>
<sequence length="56" mass="5998">MNRLASILLVLITALVLNSLSSLDKILPLLKVLRMFSSEVLSIARFGALLATLSGT</sequence>
<protein>
    <submittedName>
        <fullName evidence="1">Uncharacterized protein</fullName>
    </submittedName>
</protein>
<reference evidence="1" key="1">
    <citation type="journal article" date="2020" name="Stud. Mycol.">
        <title>101 Dothideomycetes genomes: a test case for predicting lifestyles and emergence of pathogens.</title>
        <authorList>
            <person name="Haridas S."/>
            <person name="Albert R."/>
            <person name="Binder M."/>
            <person name="Bloem J."/>
            <person name="Labutti K."/>
            <person name="Salamov A."/>
            <person name="Andreopoulos B."/>
            <person name="Baker S."/>
            <person name="Barry K."/>
            <person name="Bills G."/>
            <person name="Bluhm B."/>
            <person name="Cannon C."/>
            <person name="Castanera R."/>
            <person name="Culley D."/>
            <person name="Daum C."/>
            <person name="Ezra D."/>
            <person name="Gonzalez J."/>
            <person name="Henrissat B."/>
            <person name="Kuo A."/>
            <person name="Liang C."/>
            <person name="Lipzen A."/>
            <person name="Lutzoni F."/>
            <person name="Magnuson J."/>
            <person name="Mondo S."/>
            <person name="Nolan M."/>
            <person name="Ohm R."/>
            <person name="Pangilinan J."/>
            <person name="Park H.-J."/>
            <person name="Ramirez L."/>
            <person name="Alfaro M."/>
            <person name="Sun H."/>
            <person name="Tritt A."/>
            <person name="Yoshinaga Y."/>
            <person name="Zwiers L.-H."/>
            <person name="Turgeon B."/>
            <person name="Goodwin S."/>
            <person name="Spatafora J."/>
            <person name="Crous P."/>
            <person name="Grigoriev I."/>
        </authorList>
    </citation>
    <scope>NUCLEOTIDE SEQUENCE</scope>
    <source>
        <strain evidence="1">CBS 110217</strain>
    </source>
</reference>
<organism evidence="1 2">
    <name type="scientific">Setomelanomma holmii</name>
    <dbReference type="NCBI Taxonomy" id="210430"/>
    <lineage>
        <taxon>Eukaryota</taxon>
        <taxon>Fungi</taxon>
        <taxon>Dikarya</taxon>
        <taxon>Ascomycota</taxon>
        <taxon>Pezizomycotina</taxon>
        <taxon>Dothideomycetes</taxon>
        <taxon>Pleosporomycetidae</taxon>
        <taxon>Pleosporales</taxon>
        <taxon>Pleosporineae</taxon>
        <taxon>Phaeosphaeriaceae</taxon>
        <taxon>Setomelanomma</taxon>
    </lineage>
</organism>
<dbReference type="Proteomes" id="UP000799777">
    <property type="component" value="Unassembled WGS sequence"/>
</dbReference>
<evidence type="ECO:0000313" key="1">
    <source>
        <dbReference type="EMBL" id="KAF2022442.1"/>
    </source>
</evidence>